<feature type="binding site" evidence="15">
    <location>
        <position position="183"/>
    </location>
    <ligand>
        <name>S-adenosyl-L-methionine</name>
        <dbReference type="ChEBI" id="CHEBI:59789"/>
    </ligand>
</feature>
<keyword evidence="18" id="KW-1185">Reference proteome</keyword>
<comment type="caution">
    <text evidence="17">The sequence shown here is derived from an EMBL/GenBank/DDBJ whole genome shotgun (WGS) entry which is preliminary data.</text>
</comment>
<gene>
    <name evidence="17" type="ORF">GDO54_016037</name>
</gene>
<evidence type="ECO:0000313" key="17">
    <source>
        <dbReference type="EMBL" id="DBA17707.1"/>
    </source>
</evidence>
<keyword evidence="6 15" id="KW-0694">RNA-binding</keyword>
<keyword evidence="2" id="KW-0698">rRNA processing</keyword>
<sequence>MAASMAERILVRRIRCPIFTARREHRPKKKWASTLPAVSGPHLALQYFDSNYSLQFGDVWGSMRLALLSEQKYGALVNAFSRTEAIMVNLSALHSADCLRKEWPPGAQLSCYTFPRGDLSRFPAPRADALGLLEYYLMDAASLLPVLALNVQPDHRVLDLCAAPGGKTLAMLMQNCRFLAANDSSVSRTNRLRRVLQSYIPHYLRTEDRVRVSSWDGTDWAEHESYDRVLVDVPCTTDRHSLMEEDNNIFSRVRMKERQRLPALQTSLLLAGLRAVTPGGDVVYSTCSLSQLQNEFVVERALEVAATEYGIRARIQELRPFCEMFKDTFNFHVNCRIGELVVPHLAANFGPMYICLLRRER</sequence>
<comment type="subcellular location">
    <subcellularLocation>
        <location evidence="1">Mitochondrion</location>
    </subcellularLocation>
</comment>
<keyword evidence="5 15" id="KW-0949">S-adenosyl-L-methionine</keyword>
<evidence type="ECO:0000256" key="3">
    <source>
        <dbReference type="ARBA" id="ARBA00022603"/>
    </source>
</evidence>
<dbReference type="GO" id="GO:0008173">
    <property type="term" value="F:RNA methyltransferase activity"/>
    <property type="evidence" value="ECO:0007669"/>
    <property type="project" value="InterPro"/>
</dbReference>
<dbReference type="SUPFAM" id="SSF53335">
    <property type="entry name" value="S-adenosyl-L-methionine-dependent methyltransferases"/>
    <property type="match status" value="1"/>
</dbReference>
<dbReference type="AlphaFoldDB" id="A0AAV3A2B1"/>
<dbReference type="CDD" id="cd02440">
    <property type="entry name" value="AdoMet_MTases"/>
    <property type="match status" value="1"/>
</dbReference>
<dbReference type="Proteomes" id="UP001181693">
    <property type="component" value="Unassembled WGS sequence"/>
</dbReference>
<evidence type="ECO:0000256" key="7">
    <source>
        <dbReference type="ARBA" id="ARBA00022946"/>
    </source>
</evidence>
<dbReference type="PANTHER" id="PTHR22808:SF3">
    <property type="entry name" value="5-METHYLCYTOSINE RRNA METHYLTRANSFERASE NSUN4"/>
    <property type="match status" value="1"/>
</dbReference>
<dbReference type="Gene3D" id="6.20.240.40">
    <property type="match status" value="1"/>
</dbReference>
<evidence type="ECO:0000256" key="15">
    <source>
        <dbReference type="PROSITE-ProRule" id="PRU01023"/>
    </source>
</evidence>
<comment type="similarity">
    <text evidence="15">Belongs to the class I-like SAM-binding methyltransferase superfamily. RsmB/NOP family.</text>
</comment>
<evidence type="ECO:0000256" key="2">
    <source>
        <dbReference type="ARBA" id="ARBA00022552"/>
    </source>
</evidence>
<feature type="binding site" evidence="15">
    <location>
        <position position="232"/>
    </location>
    <ligand>
        <name>S-adenosyl-L-methionine</name>
        <dbReference type="ChEBI" id="CHEBI:59789"/>
    </ligand>
</feature>
<protein>
    <recommendedName>
        <fullName evidence="12">5-cytosine rRNA methyltransferase NSUN4</fullName>
    </recommendedName>
    <alternativeName>
        <fullName evidence="13">5-cytosine tRNA methyltransferase NSUN4</fullName>
    </alternativeName>
    <alternativeName>
        <fullName evidence="9">NOL1/NOP2/Sun domain family member 4</fullName>
    </alternativeName>
</protein>
<name>A0AAV3A2B1_PYXAD</name>
<dbReference type="InterPro" id="IPR049560">
    <property type="entry name" value="MeTrfase_RsmB-F_NOP2_cat"/>
</dbReference>
<dbReference type="GO" id="GO:0031167">
    <property type="term" value="P:rRNA methylation"/>
    <property type="evidence" value="ECO:0007669"/>
    <property type="project" value="TreeGrafter"/>
</dbReference>
<keyword evidence="4 15" id="KW-0808">Transferase</keyword>
<evidence type="ECO:0000256" key="9">
    <source>
        <dbReference type="ARBA" id="ARBA00042050"/>
    </source>
</evidence>
<comment type="function">
    <text evidence="14">Mitochondrial RNA cytosine C(5)-methyltransferase that methylates cytosine to 5-methylcytosine (m5C) in various RNAs, such as rRNAs, mRNAs and some long non-coding RNAs (lncRNAs). Involved in mitochondrial ribosome small subunit (SSU) maturation by catalyzing methylation of mitochondrial 12S rRNA.</text>
</comment>
<reference evidence="17" key="1">
    <citation type="thesis" date="2020" institute="ProQuest LLC" country="789 East Eisenhower Parkway, Ann Arbor, MI, USA">
        <title>Comparative Genomics and Chromosome Evolution.</title>
        <authorList>
            <person name="Mudd A.B."/>
        </authorList>
    </citation>
    <scope>NUCLEOTIDE SEQUENCE</scope>
    <source>
        <strain evidence="17">1538</strain>
        <tissue evidence="17">Blood</tissue>
    </source>
</reference>
<evidence type="ECO:0000256" key="8">
    <source>
        <dbReference type="ARBA" id="ARBA00023128"/>
    </source>
</evidence>
<feature type="domain" description="SAM-dependent MTase RsmB/NOP-type" evidence="16">
    <location>
        <begin position="63"/>
        <end position="360"/>
    </location>
</feature>
<evidence type="ECO:0000259" key="16">
    <source>
        <dbReference type="PROSITE" id="PS51686"/>
    </source>
</evidence>
<dbReference type="PROSITE" id="PS51686">
    <property type="entry name" value="SAM_MT_RSMB_NOP"/>
    <property type="match status" value="1"/>
</dbReference>
<dbReference type="InterPro" id="IPR023267">
    <property type="entry name" value="RCMT"/>
</dbReference>
<dbReference type="InterPro" id="IPR029063">
    <property type="entry name" value="SAM-dependent_MTases_sf"/>
</dbReference>
<comment type="catalytic activity">
    <reaction evidence="10">
        <text>a cytidine in rRNA + S-adenosyl-L-methionine = a 5-methylcytidine in rRNA + S-adenosyl-L-homocysteine + H(+)</text>
        <dbReference type="Rhea" id="RHEA:61484"/>
        <dbReference type="Rhea" id="RHEA-COMP:15836"/>
        <dbReference type="Rhea" id="RHEA-COMP:15837"/>
        <dbReference type="ChEBI" id="CHEBI:15378"/>
        <dbReference type="ChEBI" id="CHEBI:57856"/>
        <dbReference type="ChEBI" id="CHEBI:59789"/>
        <dbReference type="ChEBI" id="CHEBI:74483"/>
        <dbReference type="ChEBI" id="CHEBI:82748"/>
    </reaction>
</comment>
<dbReference type="PANTHER" id="PTHR22808">
    <property type="entry name" value="NCL1 YEAST -RELATED NOL1/NOP2/FMU SUN DOMAIN-CONTAINING"/>
    <property type="match status" value="1"/>
</dbReference>
<dbReference type="InterPro" id="IPR001678">
    <property type="entry name" value="MeTrfase_RsmB-F_NOP2_dom"/>
</dbReference>
<dbReference type="GO" id="GO:0005762">
    <property type="term" value="C:mitochondrial large ribosomal subunit"/>
    <property type="evidence" value="ECO:0007669"/>
    <property type="project" value="TreeGrafter"/>
</dbReference>
<evidence type="ECO:0000256" key="12">
    <source>
        <dbReference type="ARBA" id="ARBA00050027"/>
    </source>
</evidence>
<evidence type="ECO:0000256" key="4">
    <source>
        <dbReference type="ARBA" id="ARBA00022679"/>
    </source>
</evidence>
<dbReference type="FunFam" id="3.40.50.150:FF:000055">
    <property type="entry name" value="5-methylcytosine rRNA methyltransferase NSUN4"/>
    <property type="match status" value="1"/>
</dbReference>
<keyword evidence="3 15" id="KW-0489">Methyltransferase</keyword>
<evidence type="ECO:0000256" key="5">
    <source>
        <dbReference type="ARBA" id="ARBA00022691"/>
    </source>
</evidence>
<feature type="active site" description="Nucleophile" evidence="15">
    <location>
        <position position="287"/>
    </location>
</feature>
<evidence type="ECO:0000256" key="1">
    <source>
        <dbReference type="ARBA" id="ARBA00004173"/>
    </source>
</evidence>
<evidence type="ECO:0000256" key="10">
    <source>
        <dbReference type="ARBA" id="ARBA00049302"/>
    </source>
</evidence>
<keyword evidence="7" id="KW-0809">Transit peptide</keyword>
<feature type="binding site" evidence="15">
    <location>
        <position position="216"/>
    </location>
    <ligand>
        <name>S-adenosyl-L-methionine</name>
        <dbReference type="ChEBI" id="CHEBI:59789"/>
    </ligand>
</feature>
<evidence type="ECO:0000256" key="14">
    <source>
        <dbReference type="ARBA" id="ARBA00055836"/>
    </source>
</evidence>
<evidence type="ECO:0000313" key="18">
    <source>
        <dbReference type="Proteomes" id="UP001181693"/>
    </source>
</evidence>
<dbReference type="Pfam" id="PF01189">
    <property type="entry name" value="Methyltr_RsmB-F"/>
    <property type="match status" value="1"/>
</dbReference>
<keyword evidence="8" id="KW-0496">Mitochondrion</keyword>
<dbReference type="GO" id="GO:0003723">
    <property type="term" value="F:RNA binding"/>
    <property type="evidence" value="ECO:0007669"/>
    <property type="project" value="UniProtKB-UniRule"/>
</dbReference>
<evidence type="ECO:0000256" key="13">
    <source>
        <dbReference type="ARBA" id="ARBA00050049"/>
    </source>
</evidence>
<dbReference type="EMBL" id="DYDO01000009">
    <property type="protein sequence ID" value="DBA17707.1"/>
    <property type="molecule type" value="Genomic_DNA"/>
</dbReference>
<evidence type="ECO:0000256" key="6">
    <source>
        <dbReference type="ARBA" id="ARBA00022884"/>
    </source>
</evidence>
<comment type="catalytic activity">
    <reaction evidence="11">
        <text>a cytidine in mRNA + S-adenosyl-L-methionine = a 5-methylcytidine in mRNA + S-adenosyl-L-homocysteine + H(+)</text>
        <dbReference type="Rhea" id="RHEA:61464"/>
        <dbReference type="Rhea" id="RHEA-COMP:15145"/>
        <dbReference type="Rhea" id="RHEA-COMP:15826"/>
        <dbReference type="ChEBI" id="CHEBI:15378"/>
        <dbReference type="ChEBI" id="CHEBI:57856"/>
        <dbReference type="ChEBI" id="CHEBI:59789"/>
        <dbReference type="ChEBI" id="CHEBI:74483"/>
        <dbReference type="ChEBI" id="CHEBI:82748"/>
    </reaction>
</comment>
<evidence type="ECO:0000256" key="11">
    <source>
        <dbReference type="ARBA" id="ARBA00049906"/>
    </source>
</evidence>
<proteinExistence type="inferred from homology"/>
<feature type="binding site" evidence="15">
    <location>
        <begin position="161"/>
        <end position="167"/>
    </location>
    <ligand>
        <name>S-adenosyl-L-methionine</name>
        <dbReference type="ChEBI" id="CHEBI:59789"/>
    </ligand>
</feature>
<dbReference type="PRINTS" id="PR02008">
    <property type="entry name" value="RCMTFAMILY"/>
</dbReference>
<dbReference type="Gene3D" id="3.40.50.150">
    <property type="entry name" value="Vaccinia Virus protein VP39"/>
    <property type="match status" value="1"/>
</dbReference>
<organism evidence="17 18">
    <name type="scientific">Pyxicephalus adspersus</name>
    <name type="common">African bullfrog</name>
    <dbReference type="NCBI Taxonomy" id="30357"/>
    <lineage>
        <taxon>Eukaryota</taxon>
        <taxon>Metazoa</taxon>
        <taxon>Chordata</taxon>
        <taxon>Craniata</taxon>
        <taxon>Vertebrata</taxon>
        <taxon>Euteleostomi</taxon>
        <taxon>Amphibia</taxon>
        <taxon>Batrachia</taxon>
        <taxon>Anura</taxon>
        <taxon>Neobatrachia</taxon>
        <taxon>Ranoidea</taxon>
        <taxon>Pyxicephalidae</taxon>
        <taxon>Pyxicephalinae</taxon>
        <taxon>Pyxicephalus</taxon>
    </lineage>
</organism>
<accession>A0AAV3A2B1</accession>